<reference evidence="2 3" key="1">
    <citation type="submission" date="2015-09" db="EMBL/GenBank/DDBJ databases">
        <title>Draft genome of the scarab beetle Oryctes borbonicus.</title>
        <authorList>
            <person name="Meyer J.M."/>
            <person name="Markov G.V."/>
            <person name="Baskaran P."/>
            <person name="Herrmann M."/>
            <person name="Sommer R.J."/>
            <person name="Roedelsperger C."/>
        </authorList>
    </citation>
    <scope>NUCLEOTIDE SEQUENCE [LARGE SCALE GENOMIC DNA]</scope>
    <source>
        <strain evidence="2">OB123</strain>
        <tissue evidence="2">Whole animal</tissue>
    </source>
</reference>
<accession>A0A0T6B6S2</accession>
<evidence type="ECO:0000313" key="2">
    <source>
        <dbReference type="EMBL" id="KRT82551.1"/>
    </source>
</evidence>
<comment type="caution">
    <text evidence="2">The sequence shown here is derived from an EMBL/GenBank/DDBJ whole genome shotgun (WGS) entry which is preliminary data.</text>
</comment>
<feature type="non-terminal residue" evidence="2">
    <location>
        <position position="1"/>
    </location>
</feature>
<sequence>QKSRLEANNLEFKLDLGKSSKELPHLREPIQNLENYIEVLKNESSTKHEVTNSGDHAGNESKKTAELERTVFVLKRIVEKLQTENKRLQGGSKIVADKLRRKKFSICDVELCNSFALGA</sequence>
<dbReference type="OrthoDB" id="6351660at2759"/>
<protein>
    <submittedName>
        <fullName evidence="2">Uncharacterized protein</fullName>
    </submittedName>
</protein>
<dbReference type="Proteomes" id="UP000051574">
    <property type="component" value="Unassembled WGS sequence"/>
</dbReference>
<gene>
    <name evidence="2" type="ORF">AMK59_3950</name>
</gene>
<evidence type="ECO:0000256" key="1">
    <source>
        <dbReference type="SAM" id="MobiDB-lite"/>
    </source>
</evidence>
<evidence type="ECO:0000313" key="3">
    <source>
        <dbReference type="Proteomes" id="UP000051574"/>
    </source>
</evidence>
<feature type="region of interest" description="Disordered" evidence="1">
    <location>
        <begin position="44"/>
        <end position="63"/>
    </location>
</feature>
<keyword evidence="3" id="KW-1185">Reference proteome</keyword>
<organism evidence="2 3">
    <name type="scientific">Oryctes borbonicus</name>
    <dbReference type="NCBI Taxonomy" id="1629725"/>
    <lineage>
        <taxon>Eukaryota</taxon>
        <taxon>Metazoa</taxon>
        <taxon>Ecdysozoa</taxon>
        <taxon>Arthropoda</taxon>
        <taxon>Hexapoda</taxon>
        <taxon>Insecta</taxon>
        <taxon>Pterygota</taxon>
        <taxon>Neoptera</taxon>
        <taxon>Endopterygota</taxon>
        <taxon>Coleoptera</taxon>
        <taxon>Polyphaga</taxon>
        <taxon>Scarabaeiformia</taxon>
        <taxon>Scarabaeidae</taxon>
        <taxon>Dynastinae</taxon>
        <taxon>Oryctes</taxon>
    </lineage>
</organism>
<proteinExistence type="predicted"/>
<dbReference type="EMBL" id="LJIG01009702">
    <property type="protein sequence ID" value="KRT82551.1"/>
    <property type="molecule type" value="Genomic_DNA"/>
</dbReference>
<name>A0A0T6B6S2_9SCAR</name>
<dbReference type="AlphaFoldDB" id="A0A0T6B6S2"/>